<keyword evidence="9" id="KW-0443">Lipid metabolism</keyword>
<dbReference type="PANTHER" id="PTHR10909:SF378">
    <property type="entry name" value="ACYL-COENZYME A OXIDASE"/>
    <property type="match status" value="1"/>
</dbReference>
<dbReference type="InterPro" id="IPR046373">
    <property type="entry name" value="Acyl-CoA_Oxase/DH_mid-dom_sf"/>
</dbReference>
<comment type="similarity">
    <text evidence="4 11">Belongs to the acyl-CoA oxidase family.</text>
</comment>
<dbReference type="InterPro" id="IPR012258">
    <property type="entry name" value="Acyl-CoA_oxidase"/>
</dbReference>
<evidence type="ECO:0000256" key="8">
    <source>
        <dbReference type="ARBA" id="ARBA00023002"/>
    </source>
</evidence>
<dbReference type="OrthoDB" id="538336at2759"/>
<dbReference type="GO" id="GO:0003997">
    <property type="term" value="F:acyl-CoA oxidase activity"/>
    <property type="evidence" value="ECO:0007669"/>
    <property type="project" value="UniProtKB-EC"/>
</dbReference>
<dbReference type="InterPro" id="IPR055060">
    <property type="entry name" value="ACOX_C_alpha1"/>
</dbReference>
<dbReference type="GO" id="GO:0033540">
    <property type="term" value="P:fatty acid beta-oxidation using acyl-CoA oxidase"/>
    <property type="evidence" value="ECO:0007669"/>
    <property type="project" value="TreeGrafter"/>
</dbReference>
<dbReference type="InterPro" id="IPR006091">
    <property type="entry name" value="Acyl-CoA_Oxase/DH_mid-dom"/>
</dbReference>
<reference evidence="18" key="3">
    <citation type="submission" date="2018-10" db="EMBL/GenBank/DDBJ databases">
        <authorList>
            <person name="Hovde B."/>
            <person name="Zhang X."/>
        </authorList>
    </citation>
    <scope>NUCLEOTIDE SEQUENCE [LARGE SCALE GENOMIC DNA]</scope>
    <source>
        <strain evidence="18">UTEX 25</strain>
    </source>
</reference>
<dbReference type="Gene3D" id="2.40.110.10">
    <property type="entry name" value="Butyryl-CoA Dehydrogenase, subunit A, domain 2"/>
    <property type="match status" value="1"/>
</dbReference>
<dbReference type="FunFam" id="1.20.140.10:FF:000010">
    <property type="entry name" value="Acyl-coenzyme A oxidase"/>
    <property type="match status" value="1"/>
</dbReference>
<reference evidence="20" key="2">
    <citation type="journal article" date="2018" name="Algal Res.">
        <title>Characterization of plant carbon substrate utilization by Auxenochlorella protothecoides.</title>
        <authorList>
            <person name="Vogler B.W."/>
            <person name="Starkenburg S.R."/>
            <person name="Sudasinghe N."/>
            <person name="Schambach J.Y."/>
            <person name="Rollin J.A."/>
            <person name="Pattathil S."/>
            <person name="Barry A.N."/>
        </authorList>
    </citation>
    <scope>NUCLEOTIDE SEQUENCE [LARGE SCALE GENOMIC DNA]</scope>
    <source>
        <strain evidence="20">UTEX 25</strain>
    </source>
</reference>
<proteinExistence type="inferred from homology"/>
<organism evidence="17 19">
    <name type="scientific">Auxenochlorella protothecoides</name>
    <name type="common">Green microalga</name>
    <name type="synonym">Chlorella protothecoides</name>
    <dbReference type="NCBI Taxonomy" id="3075"/>
    <lineage>
        <taxon>Eukaryota</taxon>
        <taxon>Viridiplantae</taxon>
        <taxon>Chlorophyta</taxon>
        <taxon>core chlorophytes</taxon>
        <taxon>Trebouxiophyceae</taxon>
        <taxon>Chlorellales</taxon>
        <taxon>Chlorellaceae</taxon>
        <taxon>Auxenochlorella</taxon>
    </lineage>
</organism>
<dbReference type="STRING" id="3075.A0A087STB9"/>
<evidence type="ECO:0000256" key="11">
    <source>
        <dbReference type="PIRNR" id="PIRNR000168"/>
    </source>
</evidence>
<dbReference type="FunFam" id="1.20.140.10:FF:000007">
    <property type="entry name" value="Acyl-coenzyme A oxidase"/>
    <property type="match status" value="1"/>
</dbReference>
<dbReference type="InterPro" id="IPR002655">
    <property type="entry name" value="Acyl-CoA_oxidase_C"/>
</dbReference>
<dbReference type="GO" id="GO:0055088">
    <property type="term" value="P:lipid homeostasis"/>
    <property type="evidence" value="ECO:0007669"/>
    <property type="project" value="TreeGrafter"/>
</dbReference>
<feature type="binding site" evidence="13">
    <location>
        <position position="166"/>
    </location>
    <ligand>
        <name>FAD</name>
        <dbReference type="ChEBI" id="CHEBI:57692"/>
    </ligand>
</feature>
<evidence type="ECO:0000256" key="4">
    <source>
        <dbReference type="ARBA" id="ARBA00006288"/>
    </source>
</evidence>
<protein>
    <recommendedName>
        <fullName evidence="11">Acyl-coenzyme A oxidase</fullName>
    </recommendedName>
</protein>
<reference evidence="18" key="4">
    <citation type="submission" date="2018-11" db="EMBL/GenBank/DDBJ databases">
        <title>Characterization of plant carbon substrate utilization by Auxenochlorella protothecoides.</title>
        <authorList>
            <person name="Vogler B.W."/>
            <person name="Starkenburg S.R."/>
            <person name="Sudasinghe N."/>
            <person name="Schambach J.Y."/>
            <person name="Rollin J.A."/>
            <person name="Pattathil S."/>
            <person name="Barry A.N."/>
        </authorList>
    </citation>
    <scope>NUCLEOTIDE SEQUENCE [LARGE SCALE GENOMIC DNA]</scope>
    <source>
        <strain evidence="18">UTEX 25</strain>
    </source>
</reference>
<keyword evidence="10" id="KW-0576">Peroxisome</keyword>
<feature type="domain" description="Acyl-CoA oxidase C-terminal" evidence="14">
    <location>
        <begin position="515"/>
        <end position="656"/>
    </location>
</feature>
<evidence type="ECO:0000256" key="7">
    <source>
        <dbReference type="ARBA" id="ARBA00022832"/>
    </source>
</evidence>
<dbReference type="InterPro" id="IPR036250">
    <property type="entry name" value="AcylCo_DH-like_C"/>
</dbReference>
<comment type="catalytic activity">
    <reaction evidence="1">
        <text>a 2,3-saturated acyl-CoA + O2 = a (2E)-enoyl-CoA + H2O2</text>
        <dbReference type="Rhea" id="RHEA:38959"/>
        <dbReference type="ChEBI" id="CHEBI:15379"/>
        <dbReference type="ChEBI" id="CHEBI:16240"/>
        <dbReference type="ChEBI" id="CHEBI:58856"/>
        <dbReference type="ChEBI" id="CHEBI:65111"/>
        <dbReference type="EC" id="1.3.3.6"/>
    </reaction>
</comment>
<evidence type="ECO:0000313" key="18">
    <source>
        <dbReference type="EMBL" id="RMZ54870.1"/>
    </source>
</evidence>
<feature type="active site" description="Proton acceptor" evidence="12">
    <location>
        <position position="456"/>
    </location>
</feature>
<evidence type="ECO:0000256" key="5">
    <source>
        <dbReference type="ARBA" id="ARBA00022630"/>
    </source>
</evidence>
<dbReference type="InterPro" id="IPR009100">
    <property type="entry name" value="AcylCoA_DH/oxidase_NM_dom_sf"/>
</dbReference>
<feature type="domain" description="Acyl-CoA oxidase C-alpha1" evidence="16">
    <location>
        <begin position="314"/>
        <end position="471"/>
    </location>
</feature>
<keyword evidence="8" id="KW-0560">Oxidoreductase</keyword>
<dbReference type="SUPFAM" id="SSF56645">
    <property type="entry name" value="Acyl-CoA dehydrogenase NM domain-like"/>
    <property type="match status" value="1"/>
</dbReference>
<evidence type="ECO:0000259" key="14">
    <source>
        <dbReference type="Pfam" id="PF01756"/>
    </source>
</evidence>
<dbReference type="eggNOG" id="KOG0135">
    <property type="taxonomic scope" value="Eukaryota"/>
</dbReference>
<evidence type="ECO:0000256" key="10">
    <source>
        <dbReference type="ARBA" id="ARBA00023140"/>
    </source>
</evidence>
<dbReference type="RefSeq" id="XP_011402022.1">
    <property type="nucleotide sequence ID" value="XM_011403720.1"/>
</dbReference>
<evidence type="ECO:0000259" key="15">
    <source>
        <dbReference type="Pfam" id="PF02770"/>
    </source>
</evidence>
<comment type="cofactor">
    <cofactor evidence="2">
        <name>FAD</name>
        <dbReference type="ChEBI" id="CHEBI:57692"/>
    </cofactor>
</comment>
<keyword evidence="6 11" id="KW-0274">FAD</keyword>
<feature type="domain" description="Acyl-CoA oxidase/dehydrogenase middle" evidence="15">
    <location>
        <begin position="162"/>
        <end position="278"/>
    </location>
</feature>
<dbReference type="KEGG" id="apro:F751_6492"/>
<dbReference type="Pfam" id="PF01756">
    <property type="entry name" value="ACOX"/>
    <property type="match status" value="1"/>
</dbReference>
<evidence type="ECO:0000313" key="17">
    <source>
        <dbReference type="EMBL" id="KFM28973.1"/>
    </source>
</evidence>
<dbReference type="Pfam" id="PF02770">
    <property type="entry name" value="Acyl-CoA_dh_M"/>
    <property type="match status" value="1"/>
</dbReference>
<reference evidence="17 19" key="1">
    <citation type="journal article" date="2014" name="BMC Genomics">
        <title>Oil accumulation mechanisms of the oleaginous microalga Chlorella protothecoides revealed through its genome, transcriptomes, and proteomes.</title>
        <authorList>
            <person name="Gao C."/>
            <person name="Wang Y."/>
            <person name="Shen Y."/>
            <person name="Yan D."/>
            <person name="He X."/>
            <person name="Dai J."/>
            <person name="Wu Q."/>
        </authorList>
    </citation>
    <scope>NUCLEOTIDE SEQUENCE [LARGE SCALE GENOMIC DNA]</scope>
    <source>
        <strain evidence="17 19">0710</strain>
    </source>
</reference>
<dbReference type="SUPFAM" id="SSF47203">
    <property type="entry name" value="Acyl-CoA dehydrogenase C-terminal domain-like"/>
    <property type="match status" value="2"/>
</dbReference>
<dbReference type="PIRSF" id="PIRSF000168">
    <property type="entry name" value="Acyl-CoA_oxidase"/>
    <property type="match status" value="1"/>
</dbReference>
<dbReference type="GO" id="GO:0005777">
    <property type="term" value="C:peroxisome"/>
    <property type="evidence" value="ECO:0007669"/>
    <property type="project" value="UniProtKB-SubCell"/>
</dbReference>
<evidence type="ECO:0000256" key="1">
    <source>
        <dbReference type="ARBA" id="ARBA00001201"/>
    </source>
</evidence>
<sequence length="676" mass="74141">MSRRQDVLAGHLSANPAQNDAVAPFPTSARAHRQLPRFDATLMERYMDPSHLLKEEVYAVFREHPELLVKELEALSKEEHRELVRRCLRALLASGQSPLTLLASDPRRYFYLGELMSLVDLSLTVKMGVQYSLWGGSVLNLGSEEHRRRYFDAIDRFDLPGCFAMTELRHGSNVAALQTEAVLDVETDEWVIHTPDDGALKWWIGNAAEDGLAATVFARLKVPAASGRRELDDHGVHAFVVPLRTAPGRLAPGVDIQDCGYKVGLNGVDNGAIRFTHVRVPRGALLDRFASVDRAGRYSSPMPSAAKRFAATLGELTGGRVGLTAGSLGVLKGGLTIAIRYSAQRQQFGPGGAAPEVAVLDYPSQQLRLLPALATAYALTFAKDALVDKYVEMKRTRDEALTADVHSLSAGLKAYTTGFTAATLSVCRECCGGHGYAAVNRLGALRSDHDIFQTFEGDNTVLLQQVAGLLLKEYRDSFRGSPLAASWSYLRAALGDALPANPLLAHDTTPRHLRDPRFLISALRHRTARMLHTVAARLRKHTRRHGAFKAWNRCLLHLLDLARAHIESVALESMYAGVQRCNDPDCRSSLKALADLFALSRIHADILFRNDDYLSPEKAKAVKRMVESLCGELRGVAVALVDAFGIPDHILRAPIGLASAQHDPYGEYLAATGWET</sequence>
<keyword evidence="19" id="KW-1185">Reference proteome</keyword>
<dbReference type="AlphaFoldDB" id="A0A087STB9"/>
<dbReference type="GeneID" id="23617883"/>
<dbReference type="FunFam" id="2.40.110.10:FF:000005">
    <property type="entry name" value="Acyl-coenzyme A oxidase"/>
    <property type="match status" value="1"/>
</dbReference>
<evidence type="ECO:0000256" key="12">
    <source>
        <dbReference type="PIRSR" id="PIRSR000168-1"/>
    </source>
</evidence>
<evidence type="ECO:0000256" key="3">
    <source>
        <dbReference type="ARBA" id="ARBA00004275"/>
    </source>
</evidence>
<evidence type="ECO:0000313" key="20">
    <source>
        <dbReference type="Proteomes" id="UP000279271"/>
    </source>
</evidence>
<keyword evidence="5 11" id="KW-0285">Flavoprotein</keyword>
<dbReference type="Pfam" id="PF22924">
    <property type="entry name" value="ACOX_C_alpha1"/>
    <property type="match status" value="1"/>
</dbReference>
<dbReference type="EMBL" id="QOKY01000172">
    <property type="protein sequence ID" value="RMZ54870.1"/>
    <property type="molecule type" value="Genomic_DNA"/>
</dbReference>
<name>A0A087STB9_AUXPR</name>
<evidence type="ECO:0000313" key="19">
    <source>
        <dbReference type="Proteomes" id="UP000028924"/>
    </source>
</evidence>
<dbReference type="Gene3D" id="1.20.140.10">
    <property type="entry name" value="Butyryl-CoA Dehydrogenase, subunit A, domain 3"/>
    <property type="match status" value="2"/>
</dbReference>
<dbReference type="GO" id="GO:0071949">
    <property type="term" value="F:FAD binding"/>
    <property type="evidence" value="ECO:0007669"/>
    <property type="project" value="InterPro"/>
</dbReference>
<evidence type="ECO:0000256" key="9">
    <source>
        <dbReference type="ARBA" id="ARBA00023098"/>
    </source>
</evidence>
<dbReference type="GO" id="GO:0005504">
    <property type="term" value="F:fatty acid binding"/>
    <property type="evidence" value="ECO:0007669"/>
    <property type="project" value="TreeGrafter"/>
</dbReference>
<comment type="subcellular location">
    <subcellularLocation>
        <location evidence="3">Peroxisome</location>
    </subcellularLocation>
</comment>
<keyword evidence="7" id="KW-0276">Fatty acid metabolism</keyword>
<dbReference type="PANTHER" id="PTHR10909">
    <property type="entry name" value="ELECTRON TRANSPORT OXIDOREDUCTASE"/>
    <property type="match status" value="1"/>
</dbReference>
<evidence type="ECO:0000256" key="6">
    <source>
        <dbReference type="ARBA" id="ARBA00022827"/>
    </source>
</evidence>
<gene>
    <name evidence="18" type="ORF">APUTEX25_000387</name>
    <name evidence="17" type="ORF">F751_6492</name>
</gene>
<dbReference type="Proteomes" id="UP000279271">
    <property type="component" value="Unassembled WGS sequence"/>
</dbReference>
<accession>A0A087STB9</accession>
<dbReference type="EMBL" id="KL662185">
    <property type="protein sequence ID" value="KFM28973.1"/>
    <property type="molecule type" value="Genomic_DNA"/>
</dbReference>
<feature type="binding site" evidence="13">
    <location>
        <position position="205"/>
    </location>
    <ligand>
        <name>FAD</name>
        <dbReference type="ChEBI" id="CHEBI:57692"/>
    </ligand>
</feature>
<dbReference type="Proteomes" id="UP000028924">
    <property type="component" value="Unassembled WGS sequence"/>
</dbReference>
<evidence type="ECO:0000256" key="13">
    <source>
        <dbReference type="PIRSR" id="PIRSR000168-2"/>
    </source>
</evidence>
<evidence type="ECO:0000256" key="2">
    <source>
        <dbReference type="ARBA" id="ARBA00001974"/>
    </source>
</evidence>
<evidence type="ECO:0000259" key="16">
    <source>
        <dbReference type="Pfam" id="PF22924"/>
    </source>
</evidence>